<dbReference type="RefSeq" id="WP_343786324.1">
    <property type="nucleotide sequence ID" value="NZ_BAAAFH010000007.1"/>
</dbReference>
<dbReference type="PANTHER" id="PTHR43591:SF24">
    <property type="entry name" value="2-METHOXY-6-POLYPRENYL-1,4-BENZOQUINOL METHYLASE, MITOCHONDRIAL"/>
    <property type="match status" value="1"/>
</dbReference>
<dbReference type="InterPro" id="IPR029063">
    <property type="entry name" value="SAM-dependent_MTases_sf"/>
</dbReference>
<dbReference type="PANTHER" id="PTHR43591">
    <property type="entry name" value="METHYLTRANSFERASE"/>
    <property type="match status" value="1"/>
</dbReference>
<organism evidence="6 7">
    <name type="scientific">Wandonia haliotis</name>
    <dbReference type="NCBI Taxonomy" id="574963"/>
    <lineage>
        <taxon>Bacteria</taxon>
        <taxon>Pseudomonadati</taxon>
        <taxon>Bacteroidota</taxon>
        <taxon>Flavobacteriia</taxon>
        <taxon>Flavobacteriales</taxon>
        <taxon>Crocinitomicaceae</taxon>
        <taxon>Wandonia</taxon>
    </lineage>
</organism>
<dbReference type="GO" id="GO:0008168">
    <property type="term" value="F:methyltransferase activity"/>
    <property type="evidence" value="ECO:0007669"/>
    <property type="project" value="UniProtKB-KW"/>
</dbReference>
<dbReference type="PROSITE" id="PS51608">
    <property type="entry name" value="SAM_MT_UBIE"/>
    <property type="match status" value="1"/>
</dbReference>
<evidence type="ECO:0000256" key="5">
    <source>
        <dbReference type="HAMAP-Rule" id="MF_01813"/>
    </source>
</evidence>
<comment type="catalytic activity">
    <reaction evidence="5">
        <text>a 2-demethylmenaquinol + S-adenosyl-L-methionine = a menaquinol + S-adenosyl-L-homocysteine + H(+)</text>
        <dbReference type="Rhea" id="RHEA:42640"/>
        <dbReference type="Rhea" id="RHEA-COMP:9539"/>
        <dbReference type="Rhea" id="RHEA-COMP:9563"/>
        <dbReference type="ChEBI" id="CHEBI:15378"/>
        <dbReference type="ChEBI" id="CHEBI:18151"/>
        <dbReference type="ChEBI" id="CHEBI:55437"/>
        <dbReference type="ChEBI" id="CHEBI:57856"/>
        <dbReference type="ChEBI" id="CHEBI:59789"/>
        <dbReference type="EC" id="2.1.1.163"/>
    </reaction>
</comment>
<protein>
    <recommendedName>
        <fullName evidence="5">Demethylmenaquinone methyltransferase</fullName>
        <ecNumber evidence="5">2.1.1.163</ecNumber>
    </recommendedName>
</protein>
<dbReference type="CDD" id="cd02440">
    <property type="entry name" value="AdoMet_MTases"/>
    <property type="match status" value="1"/>
</dbReference>
<evidence type="ECO:0000256" key="1">
    <source>
        <dbReference type="ARBA" id="ARBA00022428"/>
    </source>
</evidence>
<evidence type="ECO:0000313" key="6">
    <source>
        <dbReference type="EMBL" id="GAA0875159.1"/>
    </source>
</evidence>
<feature type="binding site" evidence="5">
    <location>
        <position position="95"/>
    </location>
    <ligand>
        <name>S-adenosyl-L-methionine</name>
        <dbReference type="ChEBI" id="CHEBI:59789"/>
    </ligand>
</feature>
<keyword evidence="4 5" id="KW-0949">S-adenosyl-L-methionine</keyword>
<reference evidence="7" key="1">
    <citation type="journal article" date="2019" name="Int. J. Syst. Evol. Microbiol.">
        <title>The Global Catalogue of Microorganisms (GCM) 10K type strain sequencing project: providing services to taxonomists for standard genome sequencing and annotation.</title>
        <authorList>
            <consortium name="The Broad Institute Genomics Platform"/>
            <consortium name="The Broad Institute Genome Sequencing Center for Infectious Disease"/>
            <person name="Wu L."/>
            <person name="Ma J."/>
        </authorList>
    </citation>
    <scope>NUCLEOTIDE SEQUENCE [LARGE SCALE GENOMIC DNA]</scope>
    <source>
        <strain evidence="7">JCM 16083</strain>
    </source>
</reference>
<proteinExistence type="inferred from homology"/>
<evidence type="ECO:0000256" key="4">
    <source>
        <dbReference type="ARBA" id="ARBA00022691"/>
    </source>
</evidence>
<evidence type="ECO:0000256" key="2">
    <source>
        <dbReference type="ARBA" id="ARBA00022603"/>
    </source>
</evidence>
<dbReference type="GO" id="GO:0032259">
    <property type="term" value="P:methylation"/>
    <property type="evidence" value="ECO:0007669"/>
    <property type="project" value="UniProtKB-KW"/>
</dbReference>
<feature type="binding site" evidence="5">
    <location>
        <begin position="123"/>
        <end position="124"/>
    </location>
    <ligand>
        <name>S-adenosyl-L-methionine</name>
        <dbReference type="ChEBI" id="CHEBI:59789"/>
    </ligand>
</feature>
<sequence>MSEEIKGQEKKVVKPYGAENKSKKEEVAEMFDNISAKYDFLNHFLSLGIDKLWRKKAVKLLRKGKPKTILDIATGTGDFALEALKLNPEKIVGLDISQGMLEKGREKMKKRKVDHIISMTLGDSESLPFGDGEFDAITVGFGVRNFENLEKGLGEMLRVLSKGGTAAILEFSKPKKFPVKQAFGFYSRYMIPFIGKMISKDKSAYTYLPESVEAFPEGQEFADILTKVGYKNIRTYLVSGGIATIYLGEKV</sequence>
<dbReference type="EMBL" id="BAAAFH010000007">
    <property type="protein sequence ID" value="GAA0875159.1"/>
    <property type="molecule type" value="Genomic_DNA"/>
</dbReference>
<dbReference type="EC" id="2.1.1.163" evidence="5"/>
<gene>
    <name evidence="6" type="primary">ubiE</name>
    <name evidence="5" type="synonym">menG</name>
    <name evidence="6" type="ORF">GCM10009118_15670</name>
</gene>
<keyword evidence="3 5" id="KW-0808">Transferase</keyword>
<keyword evidence="2 5" id="KW-0489">Methyltransferase</keyword>
<feature type="binding site" evidence="5">
    <location>
        <position position="76"/>
    </location>
    <ligand>
        <name>S-adenosyl-L-methionine</name>
        <dbReference type="ChEBI" id="CHEBI:59789"/>
    </ligand>
</feature>
<comment type="caution">
    <text evidence="5">Lacks conserved residue(s) required for the propagation of feature annotation.</text>
</comment>
<dbReference type="Gene3D" id="3.40.50.150">
    <property type="entry name" value="Vaccinia Virus protein VP39"/>
    <property type="match status" value="1"/>
</dbReference>
<dbReference type="HAMAP" id="MF_01813">
    <property type="entry name" value="MenG_UbiE_methyltr"/>
    <property type="match status" value="1"/>
</dbReference>
<comment type="similarity">
    <text evidence="5">Belongs to the class I-like SAM-binding methyltransferase superfamily. MenG/UbiE family.</text>
</comment>
<dbReference type="Proteomes" id="UP001501126">
    <property type="component" value="Unassembled WGS sequence"/>
</dbReference>
<comment type="function">
    <text evidence="5">Methyltransferase required for the conversion of demethylmenaquinol (DMKH2) to menaquinol (MKH2).</text>
</comment>
<keyword evidence="7" id="KW-1185">Reference proteome</keyword>
<accession>A0ABP3Y381</accession>
<comment type="pathway">
    <text evidence="5">Quinol/quinone metabolism; menaquinone biosynthesis; menaquinol from 1,4-dihydroxy-2-naphthoate: step 2/2.</text>
</comment>
<evidence type="ECO:0000313" key="7">
    <source>
        <dbReference type="Proteomes" id="UP001501126"/>
    </source>
</evidence>
<dbReference type="NCBIfam" id="TIGR01934">
    <property type="entry name" value="MenG_MenH_UbiE"/>
    <property type="match status" value="1"/>
</dbReference>
<evidence type="ECO:0000256" key="3">
    <source>
        <dbReference type="ARBA" id="ARBA00022679"/>
    </source>
</evidence>
<keyword evidence="1 5" id="KW-0474">Menaquinone biosynthesis</keyword>
<name>A0ABP3Y381_9FLAO</name>
<comment type="caution">
    <text evidence="6">The sequence shown here is derived from an EMBL/GenBank/DDBJ whole genome shotgun (WGS) entry which is preliminary data.</text>
</comment>
<dbReference type="PROSITE" id="PS01183">
    <property type="entry name" value="UBIE_1"/>
    <property type="match status" value="1"/>
</dbReference>
<dbReference type="Pfam" id="PF01209">
    <property type="entry name" value="Ubie_methyltran"/>
    <property type="match status" value="1"/>
</dbReference>
<dbReference type="InterPro" id="IPR023576">
    <property type="entry name" value="UbiE/COQ5_MeTrFase_CS"/>
</dbReference>
<dbReference type="SUPFAM" id="SSF53335">
    <property type="entry name" value="S-adenosyl-L-methionine-dependent methyltransferases"/>
    <property type="match status" value="1"/>
</dbReference>
<dbReference type="InterPro" id="IPR004033">
    <property type="entry name" value="UbiE/COQ5_MeTrFase"/>
</dbReference>
<dbReference type="NCBIfam" id="NF001244">
    <property type="entry name" value="PRK00216.1-5"/>
    <property type="match status" value="1"/>
</dbReference>